<gene>
    <name evidence="11" type="ORF">GCM10022393_07380</name>
</gene>
<dbReference type="EMBL" id="BAABCW010000002">
    <property type="protein sequence ID" value="GAA4110369.1"/>
    <property type="molecule type" value="Genomic_DNA"/>
</dbReference>
<dbReference type="RefSeq" id="WP_344924884.1">
    <property type="nucleotide sequence ID" value="NZ_BAABCW010000002.1"/>
</dbReference>
<keyword evidence="7 10" id="KW-1133">Transmembrane helix</keyword>
<feature type="transmembrane region" description="Helical" evidence="10">
    <location>
        <begin position="27"/>
        <end position="50"/>
    </location>
</feature>
<dbReference type="PANTHER" id="PTHR37468">
    <property type="entry name" value="SULFATE TRANSPORTER CYSZ"/>
    <property type="match status" value="1"/>
</dbReference>
<feature type="transmembrane region" description="Helical" evidence="10">
    <location>
        <begin position="210"/>
        <end position="234"/>
    </location>
</feature>
<dbReference type="InterPro" id="IPR059112">
    <property type="entry name" value="CysZ/EI24"/>
</dbReference>
<comment type="caution">
    <text evidence="11">The sequence shown here is derived from an EMBL/GenBank/DDBJ whole genome shotgun (WGS) entry which is preliminary data.</text>
</comment>
<evidence type="ECO:0000256" key="4">
    <source>
        <dbReference type="ARBA" id="ARBA00022519"/>
    </source>
</evidence>
<evidence type="ECO:0000256" key="2">
    <source>
        <dbReference type="ARBA" id="ARBA00022448"/>
    </source>
</evidence>
<evidence type="ECO:0000256" key="9">
    <source>
        <dbReference type="ARBA" id="ARBA00023136"/>
    </source>
</evidence>
<evidence type="ECO:0000256" key="8">
    <source>
        <dbReference type="ARBA" id="ARBA00023032"/>
    </source>
</evidence>
<organism evidence="11 12">
    <name type="scientific">Aquimarina addita</name>
    <dbReference type="NCBI Taxonomy" id="870485"/>
    <lineage>
        <taxon>Bacteria</taxon>
        <taxon>Pseudomonadati</taxon>
        <taxon>Bacteroidota</taxon>
        <taxon>Flavobacteriia</taxon>
        <taxon>Flavobacteriales</taxon>
        <taxon>Flavobacteriaceae</taxon>
        <taxon>Aquimarina</taxon>
    </lineage>
</organism>
<sequence length="262" mass="29402">MIKSIINGIKAYFGSFSLIFKLGLWKYFGVPIIISLCTGLFFATLIYFFADDVGYYIAKVWIWKWGSETFSTISTILGGLLIAVLALIPYKHIVMALSSPFMSPVSEKIEAYLLGDIRHVHRKTTFSEQLGRGIRINIRNLIREVLFVIPLVVLTFIPVIGLVFTILIFAIQAFYVGFGNMDYTMERHFKYKESIQFVKNHKGVALGNGIIFILMLFIPIIGFIIVLPISVVAASTETVKALKNEGFIKLSTAAPDVNKIES</sequence>
<keyword evidence="9 10" id="KW-0472">Membrane</keyword>
<keyword evidence="6 10" id="KW-0812">Transmembrane</keyword>
<evidence type="ECO:0000256" key="5">
    <source>
        <dbReference type="ARBA" id="ARBA00022605"/>
    </source>
</evidence>
<dbReference type="Pfam" id="PF07264">
    <property type="entry name" value="EI24"/>
    <property type="match status" value="1"/>
</dbReference>
<feature type="transmembrane region" description="Helical" evidence="10">
    <location>
        <begin position="70"/>
        <end position="90"/>
    </location>
</feature>
<evidence type="ECO:0000256" key="10">
    <source>
        <dbReference type="SAM" id="Phobius"/>
    </source>
</evidence>
<reference evidence="12" key="1">
    <citation type="journal article" date="2019" name="Int. J. Syst. Evol. Microbiol.">
        <title>The Global Catalogue of Microorganisms (GCM) 10K type strain sequencing project: providing services to taxonomists for standard genome sequencing and annotation.</title>
        <authorList>
            <consortium name="The Broad Institute Genomics Platform"/>
            <consortium name="The Broad Institute Genome Sequencing Center for Infectious Disease"/>
            <person name="Wu L."/>
            <person name="Ma J."/>
        </authorList>
    </citation>
    <scope>NUCLEOTIDE SEQUENCE [LARGE SCALE GENOMIC DNA]</scope>
    <source>
        <strain evidence="12">JCM 17106</strain>
    </source>
</reference>
<evidence type="ECO:0000313" key="11">
    <source>
        <dbReference type="EMBL" id="GAA4110369.1"/>
    </source>
</evidence>
<keyword evidence="8" id="KW-0764">Sulfate transport</keyword>
<proteinExistence type="predicted"/>
<keyword evidence="12" id="KW-1185">Reference proteome</keyword>
<dbReference type="Proteomes" id="UP001500459">
    <property type="component" value="Unassembled WGS sequence"/>
</dbReference>
<evidence type="ECO:0000256" key="1">
    <source>
        <dbReference type="ARBA" id="ARBA00004141"/>
    </source>
</evidence>
<keyword evidence="2" id="KW-0813">Transport</keyword>
<feature type="transmembrane region" description="Helical" evidence="10">
    <location>
        <begin position="145"/>
        <end position="175"/>
    </location>
</feature>
<keyword evidence="3" id="KW-1003">Cell membrane</keyword>
<comment type="subcellular location">
    <subcellularLocation>
        <location evidence="1">Membrane</location>
        <topology evidence="1">Multi-pass membrane protein</topology>
    </subcellularLocation>
</comment>
<dbReference type="InterPro" id="IPR050480">
    <property type="entry name" value="CysZ-like"/>
</dbReference>
<accession>A0ABP7XBG4</accession>
<dbReference type="PANTHER" id="PTHR37468:SF1">
    <property type="entry name" value="SULFATE TRANSPORTER CYSZ"/>
    <property type="match status" value="1"/>
</dbReference>
<evidence type="ECO:0000256" key="6">
    <source>
        <dbReference type="ARBA" id="ARBA00022692"/>
    </source>
</evidence>
<keyword evidence="4" id="KW-0997">Cell inner membrane</keyword>
<name>A0ABP7XBG4_9FLAO</name>
<protein>
    <recommendedName>
        <fullName evidence="13">CysZ protein</fullName>
    </recommendedName>
</protein>
<keyword evidence="5" id="KW-0028">Amino-acid biosynthesis</keyword>
<evidence type="ECO:0008006" key="13">
    <source>
        <dbReference type="Google" id="ProtNLM"/>
    </source>
</evidence>
<evidence type="ECO:0000256" key="3">
    <source>
        <dbReference type="ARBA" id="ARBA00022475"/>
    </source>
</evidence>
<evidence type="ECO:0000256" key="7">
    <source>
        <dbReference type="ARBA" id="ARBA00022989"/>
    </source>
</evidence>
<evidence type="ECO:0000313" key="12">
    <source>
        <dbReference type="Proteomes" id="UP001500459"/>
    </source>
</evidence>